<accession>A0A3A9JNG9</accession>
<dbReference type="InterPro" id="IPR006311">
    <property type="entry name" value="TAT_signal"/>
</dbReference>
<dbReference type="InterPro" id="IPR005064">
    <property type="entry name" value="BUG"/>
</dbReference>
<dbReference type="PANTHER" id="PTHR42928">
    <property type="entry name" value="TRICARBOXYLATE-BINDING PROTEIN"/>
    <property type="match status" value="1"/>
</dbReference>
<dbReference type="Pfam" id="PF03401">
    <property type="entry name" value="TctC"/>
    <property type="match status" value="1"/>
</dbReference>
<dbReference type="RefSeq" id="WP_120637156.1">
    <property type="nucleotide sequence ID" value="NZ_RAQU01000017.1"/>
</dbReference>
<organism evidence="2 5">
    <name type="scientific">Teichococcus wenyumeiae</name>
    <dbReference type="NCBI Taxonomy" id="2478470"/>
    <lineage>
        <taxon>Bacteria</taxon>
        <taxon>Pseudomonadati</taxon>
        <taxon>Pseudomonadota</taxon>
        <taxon>Alphaproteobacteria</taxon>
        <taxon>Acetobacterales</taxon>
        <taxon>Roseomonadaceae</taxon>
        <taxon>Roseomonas</taxon>
    </lineage>
</organism>
<dbReference type="Proteomes" id="UP000278036">
    <property type="component" value="Unassembled WGS sequence"/>
</dbReference>
<reference evidence="2 5" key="1">
    <citation type="submission" date="2018-09" db="EMBL/GenBank/DDBJ databases">
        <title>Roseomonas sp. nov., isolated from feces of Tibetan antelopes in the Qinghai-Tibet plateau, China.</title>
        <authorList>
            <person name="Tian Z."/>
        </authorList>
    </citation>
    <scope>NUCLEOTIDE SEQUENCE [LARGE SCALE GENOMIC DNA]</scope>
    <source>
        <strain evidence="3 4">Z23</strain>
        <strain evidence="2 5">Z24</strain>
    </source>
</reference>
<dbReference type="PANTHER" id="PTHR42928:SF5">
    <property type="entry name" value="BLR1237 PROTEIN"/>
    <property type="match status" value="1"/>
</dbReference>
<evidence type="ECO:0000313" key="3">
    <source>
        <dbReference type="EMBL" id="RMI19127.1"/>
    </source>
</evidence>
<comment type="similarity">
    <text evidence="1">Belongs to the UPF0065 (bug) family.</text>
</comment>
<sequence length="334" mass="34215">MPDKPPPATPATLRRRAVLTGAALLPLAMPGLIPASRAQGSGSIRLIVPFAPGGATDSSARAMSDKLSAVLGRSIVVENRSGGGGSIGAAAAAQARPDGNTLLLDTIVHLVNPLVLRGLPLDYRTAFTPISQVTRIPLALAVKADSPARDLAGFVAMAKAAPGQVSCGHAGNATAAHLASALLQLRAGIQLNDTPYRGGAEASRDLASGTLDAVFVALLSVAPLAQSGRARLLAVASPTRTALQPDVPTLSETYPNTALDEWTGLFAPAGTPADLVNRVQAALADVLRDPEVLSRLAQLGAEPIGSTPADFARFLQEGRVEAEKLVREAKIELG</sequence>
<protein>
    <submittedName>
        <fullName evidence="2">Tripartite tricarboxylate transporter substrate binding protein</fullName>
    </submittedName>
</protein>
<dbReference type="Gene3D" id="3.40.190.150">
    <property type="entry name" value="Bordetella uptake gene, domain 1"/>
    <property type="match status" value="1"/>
</dbReference>
<dbReference type="InParanoid" id="A0A3A9JNG9"/>
<dbReference type="EMBL" id="RFLX01000024">
    <property type="protein sequence ID" value="RMI19127.1"/>
    <property type="molecule type" value="Genomic_DNA"/>
</dbReference>
<evidence type="ECO:0000313" key="5">
    <source>
        <dbReference type="Proteomes" id="UP000278036"/>
    </source>
</evidence>
<dbReference type="OrthoDB" id="7247100at2"/>
<name>A0A3A9JNG9_9PROT</name>
<dbReference type="SUPFAM" id="SSF53850">
    <property type="entry name" value="Periplasmic binding protein-like II"/>
    <property type="match status" value="1"/>
</dbReference>
<dbReference type="Gene3D" id="3.40.190.10">
    <property type="entry name" value="Periplasmic binding protein-like II"/>
    <property type="match status" value="1"/>
</dbReference>
<dbReference type="InterPro" id="IPR042100">
    <property type="entry name" value="Bug_dom1"/>
</dbReference>
<keyword evidence="4" id="KW-1185">Reference proteome</keyword>
<proteinExistence type="inferred from homology"/>
<dbReference type="PROSITE" id="PS51318">
    <property type="entry name" value="TAT"/>
    <property type="match status" value="1"/>
</dbReference>
<dbReference type="EMBL" id="RAQU01000017">
    <property type="protein sequence ID" value="RKK05396.1"/>
    <property type="molecule type" value="Genomic_DNA"/>
</dbReference>
<dbReference type="AlphaFoldDB" id="A0A3A9JNG9"/>
<evidence type="ECO:0000313" key="2">
    <source>
        <dbReference type="EMBL" id="RKK05396.1"/>
    </source>
</evidence>
<comment type="caution">
    <text evidence="2">The sequence shown here is derived from an EMBL/GenBank/DDBJ whole genome shotgun (WGS) entry which is preliminary data.</text>
</comment>
<evidence type="ECO:0000256" key="1">
    <source>
        <dbReference type="ARBA" id="ARBA00006987"/>
    </source>
</evidence>
<gene>
    <name evidence="2" type="ORF">D6Z83_04570</name>
    <name evidence="3" type="ORF">EBE87_21655</name>
</gene>
<dbReference type="Proteomes" id="UP000274097">
    <property type="component" value="Unassembled WGS sequence"/>
</dbReference>
<dbReference type="PIRSF" id="PIRSF017082">
    <property type="entry name" value="YflP"/>
    <property type="match status" value="1"/>
</dbReference>
<evidence type="ECO:0000313" key="4">
    <source>
        <dbReference type="Proteomes" id="UP000274097"/>
    </source>
</evidence>
<dbReference type="CDD" id="cd07012">
    <property type="entry name" value="PBP2_Bug_TTT"/>
    <property type="match status" value="1"/>
</dbReference>